<evidence type="ECO:0000256" key="3">
    <source>
        <dbReference type="ARBA" id="ARBA00023125"/>
    </source>
</evidence>
<organism evidence="6 7">
    <name type="scientific">Amphritea japonica ATCC BAA-1530</name>
    <dbReference type="NCBI Taxonomy" id="1278309"/>
    <lineage>
        <taxon>Bacteria</taxon>
        <taxon>Pseudomonadati</taxon>
        <taxon>Pseudomonadota</taxon>
        <taxon>Gammaproteobacteria</taxon>
        <taxon>Oceanospirillales</taxon>
        <taxon>Oceanospirillaceae</taxon>
        <taxon>Amphritea</taxon>
    </lineage>
</organism>
<dbReference type="GO" id="GO:0006351">
    <property type="term" value="P:DNA-templated transcription"/>
    <property type="evidence" value="ECO:0007669"/>
    <property type="project" value="TreeGrafter"/>
</dbReference>
<comment type="similarity">
    <text evidence="1">Belongs to the LysR transcriptional regulatory family.</text>
</comment>
<sequence length="281" mass="32097">MPINLNTLIMFDAAARHLNFRHAAVELFLTQGAVAQRIRRLEQDLEVKLFARHARGLELTEKGKAYHQNIRQALNLINSATDELTGQRQLLTISAPPSVVTKWLMPRIAVFSERFPDINVRIVASEGITKFTTEDVDLAIRQGFPPDDPKLMHKQLAGMILYAVCAPKFLSETDYPATLIDFSNHRLIEDSHQSWYRLLRHTPRKVLKLSHSHLAIDAAINGQGIALVPSFLLEQELAHNKLILLRQVDGKQDEGLHLLWPESQDVENRHREILINWLNQL</sequence>
<dbReference type="Pfam" id="PF00126">
    <property type="entry name" value="HTH_1"/>
    <property type="match status" value="1"/>
</dbReference>
<dbReference type="Proteomes" id="UP000595663">
    <property type="component" value="Chromosome"/>
</dbReference>
<dbReference type="InterPro" id="IPR000847">
    <property type="entry name" value="LysR_HTH_N"/>
</dbReference>
<feature type="domain" description="HTH lysR-type" evidence="5">
    <location>
        <begin position="3"/>
        <end position="60"/>
    </location>
</feature>
<name>A0A7R6PK74_9GAMM</name>
<dbReference type="SUPFAM" id="SSF53850">
    <property type="entry name" value="Periplasmic binding protein-like II"/>
    <property type="match status" value="1"/>
</dbReference>
<evidence type="ECO:0000256" key="2">
    <source>
        <dbReference type="ARBA" id="ARBA00023015"/>
    </source>
</evidence>
<protein>
    <submittedName>
        <fullName evidence="6">LysR family transcriptional regulator, glycine cleavage system transcriptional activator</fullName>
    </submittedName>
</protein>
<dbReference type="PROSITE" id="PS50931">
    <property type="entry name" value="HTH_LYSR"/>
    <property type="match status" value="1"/>
</dbReference>
<dbReference type="EMBL" id="AP014545">
    <property type="protein sequence ID" value="BBB25033.1"/>
    <property type="molecule type" value="Genomic_DNA"/>
</dbReference>
<evidence type="ECO:0000313" key="7">
    <source>
        <dbReference type="Proteomes" id="UP000595663"/>
    </source>
</evidence>
<evidence type="ECO:0000256" key="4">
    <source>
        <dbReference type="ARBA" id="ARBA00023163"/>
    </source>
</evidence>
<dbReference type="Pfam" id="PF03466">
    <property type="entry name" value="LysR_substrate"/>
    <property type="match status" value="1"/>
</dbReference>
<dbReference type="GO" id="GO:0003700">
    <property type="term" value="F:DNA-binding transcription factor activity"/>
    <property type="evidence" value="ECO:0007669"/>
    <property type="project" value="InterPro"/>
</dbReference>
<evidence type="ECO:0000259" key="5">
    <source>
        <dbReference type="PROSITE" id="PS50931"/>
    </source>
</evidence>
<dbReference type="Gene3D" id="3.40.190.290">
    <property type="match status" value="1"/>
</dbReference>
<reference evidence="6 7" key="1">
    <citation type="journal article" date="2008" name="Int. J. Syst. Evol. Microbiol.">
        <title>Amphritea japonica sp. nov. and Amphritea balenae sp. nov., isolated from the sediment adjacent to sperm whale carcasses off Kagoshima, Japan.</title>
        <authorList>
            <person name="Miyazaki M."/>
            <person name="Nogi Y."/>
            <person name="Fujiwara Y."/>
            <person name="Kawato M."/>
            <person name="Nagahama T."/>
            <person name="Kubokawa K."/>
            <person name="Horikoshi K."/>
        </authorList>
    </citation>
    <scope>NUCLEOTIDE SEQUENCE [LARGE SCALE GENOMIC DNA]</scope>
    <source>
        <strain evidence="6 7">ATCC BAA-1530</strain>
    </source>
</reference>
<keyword evidence="4" id="KW-0804">Transcription</keyword>
<evidence type="ECO:0000256" key="1">
    <source>
        <dbReference type="ARBA" id="ARBA00009437"/>
    </source>
</evidence>
<keyword evidence="7" id="KW-1185">Reference proteome</keyword>
<dbReference type="AlphaFoldDB" id="A0A7R6PK74"/>
<dbReference type="SUPFAM" id="SSF46785">
    <property type="entry name" value="Winged helix' DNA-binding domain"/>
    <property type="match status" value="1"/>
</dbReference>
<dbReference type="PRINTS" id="PR00039">
    <property type="entry name" value="HTHLYSR"/>
</dbReference>
<dbReference type="OrthoDB" id="6787458at2"/>
<dbReference type="PANTHER" id="PTHR30537">
    <property type="entry name" value="HTH-TYPE TRANSCRIPTIONAL REGULATOR"/>
    <property type="match status" value="1"/>
</dbReference>
<dbReference type="InterPro" id="IPR036388">
    <property type="entry name" value="WH-like_DNA-bd_sf"/>
</dbReference>
<dbReference type="GO" id="GO:0043565">
    <property type="term" value="F:sequence-specific DNA binding"/>
    <property type="evidence" value="ECO:0007669"/>
    <property type="project" value="TreeGrafter"/>
</dbReference>
<dbReference type="InterPro" id="IPR036390">
    <property type="entry name" value="WH_DNA-bd_sf"/>
</dbReference>
<evidence type="ECO:0000313" key="6">
    <source>
        <dbReference type="EMBL" id="BBB25033.1"/>
    </source>
</evidence>
<proteinExistence type="inferred from homology"/>
<keyword evidence="3" id="KW-0238">DNA-binding</keyword>
<dbReference type="RefSeq" id="WP_019620789.1">
    <property type="nucleotide sequence ID" value="NZ_AP014545.1"/>
</dbReference>
<dbReference type="PANTHER" id="PTHR30537:SF74">
    <property type="entry name" value="HTH-TYPE TRANSCRIPTIONAL REGULATOR TRPI"/>
    <property type="match status" value="1"/>
</dbReference>
<accession>A0A7R6PK74</accession>
<dbReference type="FunFam" id="1.10.10.10:FF:000001">
    <property type="entry name" value="LysR family transcriptional regulator"/>
    <property type="match status" value="1"/>
</dbReference>
<gene>
    <name evidence="6" type="ORF">AMJAP_0434</name>
</gene>
<dbReference type="KEGG" id="ajp:AMJAP_0434"/>
<keyword evidence="2" id="KW-0805">Transcription regulation</keyword>
<dbReference type="InterPro" id="IPR058163">
    <property type="entry name" value="LysR-type_TF_proteobact-type"/>
</dbReference>
<dbReference type="InterPro" id="IPR005119">
    <property type="entry name" value="LysR_subst-bd"/>
</dbReference>
<dbReference type="Gene3D" id="1.10.10.10">
    <property type="entry name" value="Winged helix-like DNA-binding domain superfamily/Winged helix DNA-binding domain"/>
    <property type="match status" value="1"/>
</dbReference>